<evidence type="ECO:0000313" key="3">
    <source>
        <dbReference type="Proteomes" id="UP001432322"/>
    </source>
</evidence>
<accession>A0AAV5UV14</accession>
<reference evidence="2" key="1">
    <citation type="submission" date="2023-10" db="EMBL/GenBank/DDBJ databases">
        <title>Genome assembly of Pristionchus species.</title>
        <authorList>
            <person name="Yoshida K."/>
            <person name="Sommer R.J."/>
        </authorList>
    </citation>
    <scope>NUCLEOTIDE SEQUENCE</scope>
    <source>
        <strain evidence="2">RS5133</strain>
    </source>
</reference>
<feature type="non-terminal residue" evidence="2">
    <location>
        <position position="66"/>
    </location>
</feature>
<gene>
    <name evidence="2" type="ORF">PFISCL1PPCAC_1638</name>
</gene>
<feature type="compositionally biased region" description="Basic and acidic residues" evidence="1">
    <location>
        <begin position="1"/>
        <end position="14"/>
    </location>
</feature>
<organism evidence="2 3">
    <name type="scientific">Pristionchus fissidentatus</name>
    <dbReference type="NCBI Taxonomy" id="1538716"/>
    <lineage>
        <taxon>Eukaryota</taxon>
        <taxon>Metazoa</taxon>
        <taxon>Ecdysozoa</taxon>
        <taxon>Nematoda</taxon>
        <taxon>Chromadorea</taxon>
        <taxon>Rhabditida</taxon>
        <taxon>Rhabditina</taxon>
        <taxon>Diplogasteromorpha</taxon>
        <taxon>Diplogasteroidea</taxon>
        <taxon>Neodiplogasteridae</taxon>
        <taxon>Pristionchus</taxon>
    </lineage>
</organism>
<dbReference type="AlphaFoldDB" id="A0AAV5UV14"/>
<proteinExistence type="predicted"/>
<protein>
    <submittedName>
        <fullName evidence="2">Uncharacterized protein</fullName>
    </submittedName>
</protein>
<sequence length="66" mass="7662">ERLCLLSKKEDRSENNNTETSDDWDIELMDTNTSRETHFGNEKIRGVDDEMKISPRNSTSNTTKDL</sequence>
<name>A0AAV5UV14_9BILA</name>
<evidence type="ECO:0000313" key="2">
    <source>
        <dbReference type="EMBL" id="GMT10341.1"/>
    </source>
</evidence>
<keyword evidence="3" id="KW-1185">Reference proteome</keyword>
<feature type="non-terminal residue" evidence="2">
    <location>
        <position position="1"/>
    </location>
</feature>
<feature type="region of interest" description="Disordered" evidence="1">
    <location>
        <begin position="1"/>
        <end position="25"/>
    </location>
</feature>
<evidence type="ECO:0000256" key="1">
    <source>
        <dbReference type="SAM" id="MobiDB-lite"/>
    </source>
</evidence>
<comment type="caution">
    <text evidence="2">The sequence shown here is derived from an EMBL/GenBank/DDBJ whole genome shotgun (WGS) entry which is preliminary data.</text>
</comment>
<dbReference type="Proteomes" id="UP001432322">
    <property type="component" value="Unassembled WGS sequence"/>
</dbReference>
<dbReference type="EMBL" id="BTSY01000001">
    <property type="protein sequence ID" value="GMT10341.1"/>
    <property type="molecule type" value="Genomic_DNA"/>
</dbReference>